<dbReference type="EMBL" id="CM000833">
    <property type="protein sequence ID" value="EET05405.1"/>
    <property type="molecule type" value="Genomic_DNA"/>
</dbReference>
<dbReference type="Proteomes" id="UP000001812">
    <property type="component" value="Chromosome II"/>
</dbReference>
<accession>A0A0E1VWU5</accession>
<dbReference type="Pfam" id="PF20995">
    <property type="entry name" value="Tla3_C"/>
    <property type="match status" value="1"/>
</dbReference>
<dbReference type="HOGENOM" id="CLU_039054_1_0_4"/>
<keyword evidence="1" id="KW-0472">Membrane</keyword>
<feature type="domain" description="Type VI lipase adapter protein Tla3 C-terminal" evidence="3">
    <location>
        <begin position="407"/>
        <end position="540"/>
    </location>
</feature>
<dbReference type="Pfam" id="PF11394">
    <property type="entry name" value="Tla3_N"/>
    <property type="match status" value="1"/>
</dbReference>
<evidence type="ECO:0000259" key="2">
    <source>
        <dbReference type="Pfam" id="PF11394"/>
    </source>
</evidence>
<name>A0A0E1VWU5_BURPE</name>
<keyword evidence="1" id="KW-1133">Transmembrane helix</keyword>
<evidence type="ECO:0000256" key="1">
    <source>
        <dbReference type="SAM" id="Phobius"/>
    </source>
</evidence>
<dbReference type="RefSeq" id="WP_004528495.1">
    <property type="nucleotide sequence ID" value="NZ_CM000833.1"/>
</dbReference>
<dbReference type="AlphaFoldDB" id="A0A0E1VWU5"/>
<proteinExistence type="predicted"/>
<keyword evidence="1" id="KW-0812">Transmembrane</keyword>
<gene>
    <name evidence="4" type="ORF">BURPS1710A_A0825</name>
</gene>
<organism evidence="4">
    <name type="scientific">Burkholderia pseudomallei 1710a</name>
    <dbReference type="NCBI Taxonomy" id="320371"/>
    <lineage>
        <taxon>Bacteria</taxon>
        <taxon>Pseudomonadati</taxon>
        <taxon>Pseudomonadota</taxon>
        <taxon>Betaproteobacteria</taxon>
        <taxon>Burkholderiales</taxon>
        <taxon>Burkholderiaceae</taxon>
        <taxon>Burkholderia</taxon>
        <taxon>pseudomallei group</taxon>
    </lineage>
</organism>
<reference evidence="4" key="1">
    <citation type="submission" date="2009-05" db="EMBL/GenBank/DDBJ databases">
        <authorList>
            <person name="Harkins D.M."/>
            <person name="DeShazer D."/>
            <person name="Woods D.E."/>
            <person name="Brinkac L.M."/>
            <person name="Brown K.A."/>
            <person name="Hung G.C."/>
            <person name="Tuanyok A."/>
            <person name="Zhang B."/>
            <person name="Nierman W.C."/>
        </authorList>
    </citation>
    <scope>NUCLEOTIDE SEQUENCE [LARGE SCALE GENOMIC DNA]</scope>
    <source>
        <strain evidence="4">1710a</strain>
    </source>
</reference>
<evidence type="ECO:0000259" key="3">
    <source>
        <dbReference type="Pfam" id="PF20995"/>
    </source>
</evidence>
<evidence type="ECO:0000313" key="4">
    <source>
        <dbReference type="EMBL" id="EET05405.1"/>
    </source>
</evidence>
<dbReference type="InterPro" id="IPR021531">
    <property type="entry name" value="Tla3_N"/>
</dbReference>
<sequence length="552" mass="61027">MKPRIWPFAAVFVLIALGWTFVVMAQHYHYWQATGQEMPGMAASIRNGVLVALGVVAAVFTASYVWLHRAPHESTPATMSSASAAVDTHAATNYGNNGVPALLGQTGANYVLEVRGLGLVTGHETNEEIWKAIQAKADNHSTYMSQNPADYPANKDERMTDLGLSTRISFKFGARNSVEYWPVPVFIWEPPKDRRFGRPGAALDGIRQEASLGVTLLLWQEDANTDDGASIIEKLFAFFDSHPDVPEAVIYTLDGSMKRWLNETPGYIDTFEQSNIPSMPDSMVAMLVSRSDRVDRLIRPYAVEQTENVNNGTTDYDITRLWNFFWKVNQDRGPDSFTAHYEADEKRAGVNTPMSAGFVTSAWWQTKLPAFWKTISNKGPGEFKPTPYIPVRWTTWQVRQFDNAPLLGYLHRPIDVKLADAHGKPLKTAQQAQALKAGWQQAVDTLPTGETPKRIFYDTTGDRAWVAPINQALAQSGPSAPSLDDVKEGYDIGRRIGNTGISSPLVQIGLGLIASYHEGGASATIHRRPNGTATIVMVSPPTHKQPDVNPFR</sequence>
<feature type="domain" description="Type VI lipase adapter protein Tla3 N-terminal" evidence="2">
    <location>
        <begin position="110"/>
        <end position="271"/>
    </location>
</feature>
<protein>
    <recommendedName>
        <fullName evidence="5">DUF2875 domain-containing protein</fullName>
    </recommendedName>
</protein>
<dbReference type="InterPro" id="IPR048303">
    <property type="entry name" value="Tla3_C"/>
</dbReference>
<feature type="transmembrane region" description="Helical" evidence="1">
    <location>
        <begin position="49"/>
        <end position="67"/>
    </location>
</feature>
<evidence type="ECO:0008006" key="5">
    <source>
        <dbReference type="Google" id="ProtNLM"/>
    </source>
</evidence>